<dbReference type="SUPFAM" id="SSF53300">
    <property type="entry name" value="vWA-like"/>
    <property type="match status" value="1"/>
</dbReference>
<feature type="transmembrane region" description="Helical" evidence="2">
    <location>
        <begin position="403"/>
        <end position="429"/>
    </location>
</feature>
<keyword evidence="2" id="KW-0472">Membrane</keyword>
<protein>
    <recommendedName>
        <fullName evidence="4">VWFA domain-containing protein</fullName>
    </recommendedName>
</protein>
<keyword evidence="2" id="KW-1133">Transmembrane helix</keyword>
<dbReference type="Gene3D" id="3.40.50.410">
    <property type="entry name" value="von Willebrand factor, type A domain"/>
    <property type="match status" value="1"/>
</dbReference>
<gene>
    <name evidence="3" type="ORF">METZ01_LOCUS112089</name>
</gene>
<evidence type="ECO:0000256" key="2">
    <source>
        <dbReference type="SAM" id="Phobius"/>
    </source>
</evidence>
<dbReference type="AlphaFoldDB" id="A0A381X3D9"/>
<accession>A0A381X3D9</accession>
<feature type="transmembrane region" description="Helical" evidence="2">
    <location>
        <begin position="12"/>
        <end position="34"/>
    </location>
</feature>
<dbReference type="EMBL" id="UINC01013762">
    <property type="protein sequence ID" value="SVA59235.1"/>
    <property type="molecule type" value="Genomic_DNA"/>
</dbReference>
<proteinExistence type="predicted"/>
<evidence type="ECO:0008006" key="4">
    <source>
        <dbReference type="Google" id="ProtNLM"/>
    </source>
</evidence>
<sequence length="770" mass="87603">MKRVHSCPHRILIAIRFLIPFFCIFLLFSSFVTWCFGDSEFQSIILLIDTSKSMDMTDTHQWRWTSVKVLINRLQIDQWICVMGFTDSMLPIIEPTRIGGNIEQKANLERKLSIPINGKEKKDGILGQALFRAEKTFQSMPSSKPQALILMTDSKAEFTRKQWNQFVKNSSGRKSFVLTNHQDKSISVSNGQKRPHNNLLTAFLYAVNDIDGYQFYEQKKILSKQHIFLHDPKIENLEFQFTSSQKRKSKIKIEDSQGNRIFPYFKTSHCTSYWIPQPALGYWQVSLGNHNQVELLAFKKEKPNMSIGHLEFEPPPLSYEPGREIDLQIRLAEGKYSFNQIYGKALWGEVEEKIIFHQTVDQSLYIAKYAPKEAGTHKFITDPNQDYIINPPIRTVELEIYQFPVWITVSIMSGGIGIGGIVLLLFIFLRKRPTRNESEDGETEDKIEIDPRAEIAELHNIIVKQKISGVSTQQEEQQESIPDAVENQQDAEDSNTPGIDEQIPAIHAQEESTTLPIESEDIKPTDSDLNQEFDNDSASGDLASESGPLKLEDFDNIIKPNIEEATPDSEEISSGFDSENEVSEETEEIKDTSTSESNQDNVLPNQQTKNGENQNPDNVEPDIVEDTSNNLDMVIENPVPEDEPLDIVSEVHSDSDITSQNEETIEARNDTFEPVQIETTNQQIDELKQQPEGEGVDWYIGKFLSNIQNIVAADNMEVGGVAAETASRVPEEEDLIQVVDEKQVEELDQENDVNQRIDKILTEIEVLSKE</sequence>
<feature type="region of interest" description="Disordered" evidence="1">
    <location>
        <begin position="469"/>
        <end position="628"/>
    </location>
</feature>
<reference evidence="3" key="1">
    <citation type="submission" date="2018-05" db="EMBL/GenBank/DDBJ databases">
        <authorList>
            <person name="Lanie J.A."/>
            <person name="Ng W.-L."/>
            <person name="Kazmierczak K.M."/>
            <person name="Andrzejewski T.M."/>
            <person name="Davidsen T.M."/>
            <person name="Wayne K.J."/>
            <person name="Tettelin H."/>
            <person name="Glass J.I."/>
            <person name="Rusch D."/>
            <person name="Podicherti R."/>
            <person name="Tsui H.-C.T."/>
            <person name="Winkler M.E."/>
        </authorList>
    </citation>
    <scope>NUCLEOTIDE SEQUENCE</scope>
</reference>
<dbReference type="InterPro" id="IPR036465">
    <property type="entry name" value="vWFA_dom_sf"/>
</dbReference>
<evidence type="ECO:0000256" key="1">
    <source>
        <dbReference type="SAM" id="MobiDB-lite"/>
    </source>
</evidence>
<feature type="compositionally biased region" description="Acidic residues" evidence="1">
    <location>
        <begin position="578"/>
        <end position="588"/>
    </location>
</feature>
<keyword evidence="2" id="KW-0812">Transmembrane</keyword>
<organism evidence="3">
    <name type="scientific">marine metagenome</name>
    <dbReference type="NCBI Taxonomy" id="408172"/>
    <lineage>
        <taxon>unclassified sequences</taxon>
        <taxon>metagenomes</taxon>
        <taxon>ecological metagenomes</taxon>
    </lineage>
</organism>
<evidence type="ECO:0000313" key="3">
    <source>
        <dbReference type="EMBL" id="SVA59235.1"/>
    </source>
</evidence>
<name>A0A381X3D9_9ZZZZ</name>
<feature type="compositionally biased region" description="Polar residues" evidence="1">
    <location>
        <begin position="592"/>
        <end position="617"/>
    </location>
</feature>